<dbReference type="PANTHER" id="PTHR43085:SF57">
    <property type="entry name" value="CARBOHYDRATE KINASE PFKB DOMAIN-CONTAINING PROTEIN"/>
    <property type="match status" value="1"/>
</dbReference>
<protein>
    <submittedName>
        <fullName evidence="5">2-dehydro-3-deoxygluconokinase</fullName>
        <ecNumber evidence="5">2.7.1.45</ecNumber>
    </submittedName>
</protein>
<evidence type="ECO:0000256" key="2">
    <source>
        <dbReference type="ARBA" id="ARBA00022679"/>
    </source>
</evidence>
<evidence type="ECO:0000313" key="6">
    <source>
        <dbReference type="Proteomes" id="UP000320672"/>
    </source>
</evidence>
<dbReference type="PANTHER" id="PTHR43085">
    <property type="entry name" value="HEXOKINASE FAMILY MEMBER"/>
    <property type="match status" value="1"/>
</dbReference>
<dbReference type="Gene3D" id="3.40.1190.20">
    <property type="match status" value="1"/>
</dbReference>
<feature type="domain" description="Carbohydrate kinase PfkB" evidence="4">
    <location>
        <begin position="42"/>
        <end position="305"/>
    </location>
</feature>
<dbReference type="SUPFAM" id="SSF53613">
    <property type="entry name" value="Ribokinase-like"/>
    <property type="match status" value="1"/>
</dbReference>
<comment type="similarity">
    <text evidence="1">Belongs to the carbohydrate kinase PfkB family.</text>
</comment>
<dbReference type="CDD" id="cd01167">
    <property type="entry name" value="bac_FRK"/>
    <property type="match status" value="1"/>
</dbReference>
<dbReference type="EC" id="2.7.1.45" evidence="5"/>
<accession>A0A517MF84</accession>
<evidence type="ECO:0000256" key="1">
    <source>
        <dbReference type="ARBA" id="ARBA00010688"/>
    </source>
</evidence>
<keyword evidence="6" id="KW-1185">Reference proteome</keyword>
<dbReference type="InterPro" id="IPR029056">
    <property type="entry name" value="Ribokinase-like"/>
</dbReference>
<dbReference type="InterPro" id="IPR002173">
    <property type="entry name" value="Carboh/pur_kinase_PfkB_CS"/>
</dbReference>
<dbReference type="PROSITE" id="PS00584">
    <property type="entry name" value="PFKB_KINASES_2"/>
    <property type="match status" value="1"/>
</dbReference>
<keyword evidence="3 5" id="KW-0418">Kinase</keyword>
<dbReference type="KEGG" id="rml:FF011L_23220"/>
<evidence type="ECO:0000256" key="3">
    <source>
        <dbReference type="ARBA" id="ARBA00022777"/>
    </source>
</evidence>
<dbReference type="InterPro" id="IPR050306">
    <property type="entry name" value="PfkB_Carbo_kinase"/>
</dbReference>
<dbReference type="InterPro" id="IPR011611">
    <property type="entry name" value="PfkB_dom"/>
</dbReference>
<name>A0A517MF84_9BACT</name>
<sequence length="311" mass="33796">MDARGKSDTYLPILWKITAVKSLHTFVGLGEVLWDVFPTGPRFGGAPANFCCSVASLLNDQAEVWMVSAVGDDDLGERAIRSLQENGVGTKYMQVAPQATGRVDIELDDSGIATYEFAEDSAWDHLRWNPDLQRLASRTDAVCFGTLGQRNEATKQVIRRFLAGVPETALKVFDINLRPPFFSDEVIEHSLQLCNVLKLNDSELPVLRKQYQLPDSAEQAIRTLADRFDLSCVVYTCGADGAACLRDDRYTTVSSEPVEVIDTVGAGDAFTAAFVAGLLANTGTEALLRKASRVAAYVCSQPGATPKGILL</sequence>
<dbReference type="GO" id="GO:0008673">
    <property type="term" value="F:2-dehydro-3-deoxygluconokinase activity"/>
    <property type="evidence" value="ECO:0007669"/>
    <property type="project" value="UniProtKB-EC"/>
</dbReference>
<reference evidence="5 6" key="1">
    <citation type="submission" date="2019-02" db="EMBL/GenBank/DDBJ databases">
        <title>Deep-cultivation of Planctomycetes and their phenomic and genomic characterization uncovers novel biology.</title>
        <authorList>
            <person name="Wiegand S."/>
            <person name="Jogler M."/>
            <person name="Boedeker C."/>
            <person name="Pinto D."/>
            <person name="Vollmers J."/>
            <person name="Rivas-Marin E."/>
            <person name="Kohn T."/>
            <person name="Peeters S.H."/>
            <person name="Heuer A."/>
            <person name="Rast P."/>
            <person name="Oberbeckmann S."/>
            <person name="Bunk B."/>
            <person name="Jeske O."/>
            <person name="Meyerdierks A."/>
            <person name="Storesund J.E."/>
            <person name="Kallscheuer N."/>
            <person name="Luecker S."/>
            <person name="Lage O.M."/>
            <person name="Pohl T."/>
            <person name="Merkel B.J."/>
            <person name="Hornburger P."/>
            <person name="Mueller R.-W."/>
            <person name="Bruemmer F."/>
            <person name="Labrenz M."/>
            <person name="Spormann A.M."/>
            <person name="Op den Camp H."/>
            <person name="Overmann J."/>
            <person name="Amann R."/>
            <person name="Jetten M.S.M."/>
            <person name="Mascher T."/>
            <person name="Medema M.H."/>
            <person name="Devos D.P."/>
            <person name="Kaster A.-K."/>
            <person name="Ovreas L."/>
            <person name="Rohde M."/>
            <person name="Galperin M.Y."/>
            <person name="Jogler C."/>
        </authorList>
    </citation>
    <scope>NUCLEOTIDE SEQUENCE [LARGE SCALE GENOMIC DNA]</scope>
    <source>
        <strain evidence="5 6">FF011L</strain>
    </source>
</reference>
<proteinExistence type="inferred from homology"/>
<keyword evidence="2 5" id="KW-0808">Transferase</keyword>
<dbReference type="EMBL" id="CP036262">
    <property type="protein sequence ID" value="QDS93552.1"/>
    <property type="molecule type" value="Genomic_DNA"/>
</dbReference>
<organism evidence="5 6">
    <name type="scientific">Roseimaritima multifibrata</name>
    <dbReference type="NCBI Taxonomy" id="1930274"/>
    <lineage>
        <taxon>Bacteria</taxon>
        <taxon>Pseudomonadati</taxon>
        <taxon>Planctomycetota</taxon>
        <taxon>Planctomycetia</taxon>
        <taxon>Pirellulales</taxon>
        <taxon>Pirellulaceae</taxon>
        <taxon>Roseimaritima</taxon>
    </lineage>
</organism>
<evidence type="ECO:0000313" key="5">
    <source>
        <dbReference type="EMBL" id="QDS93552.1"/>
    </source>
</evidence>
<gene>
    <name evidence="5" type="primary">kdgK</name>
    <name evidence="5" type="ORF">FF011L_23220</name>
</gene>
<dbReference type="AlphaFoldDB" id="A0A517MF84"/>
<dbReference type="Pfam" id="PF00294">
    <property type="entry name" value="PfkB"/>
    <property type="match status" value="1"/>
</dbReference>
<evidence type="ECO:0000259" key="4">
    <source>
        <dbReference type="Pfam" id="PF00294"/>
    </source>
</evidence>
<dbReference type="Proteomes" id="UP000320672">
    <property type="component" value="Chromosome"/>
</dbReference>